<comment type="caution">
    <text evidence="2">The sequence shown here is derived from an EMBL/GenBank/DDBJ whole genome shotgun (WGS) entry which is preliminary data.</text>
</comment>
<gene>
    <name evidence="2" type="ORF">CEE37_04585</name>
</gene>
<dbReference type="InterPro" id="IPR009577">
    <property type="entry name" value="Sm_multidrug_ex"/>
</dbReference>
<dbReference type="PANTHER" id="PTHR36007:SF2">
    <property type="entry name" value="TRANSPORT PROTEIN-RELATED"/>
    <property type="match status" value="1"/>
</dbReference>
<feature type="transmembrane region" description="Helical" evidence="1">
    <location>
        <begin position="47"/>
        <end position="66"/>
    </location>
</feature>
<dbReference type="PANTHER" id="PTHR36007">
    <property type="entry name" value="TRANSPORT PROTEIN-RELATED"/>
    <property type="match status" value="1"/>
</dbReference>
<feature type="transmembrane region" description="Helical" evidence="1">
    <location>
        <begin position="7"/>
        <end position="27"/>
    </location>
</feature>
<name>A0A532V3X1_UNCL8</name>
<sequence length="168" mass="18231">MAEQVAAFFSGIPSHWIALSLASLPILELRGSIPWAILAGGMSWQGAFVWSVIGNFIPVIPILLLLEPSANYLRRWVIFDKFFNWLFARTRRKGKLIERYEALGLLLFVATPLPGTGAWTGALAAFVFGVRFRLSLPIITLGILLAGIIVTSVVVGGSTATKALLGVH</sequence>
<dbReference type="Pfam" id="PF06695">
    <property type="entry name" value="Sm_multidrug_ex"/>
    <property type="match status" value="1"/>
</dbReference>
<organism evidence="2 3">
    <name type="scientific">candidate division LCP-89 bacterium B3_LCP</name>
    <dbReference type="NCBI Taxonomy" id="2012998"/>
    <lineage>
        <taxon>Bacteria</taxon>
        <taxon>Pseudomonadati</taxon>
        <taxon>Bacteria division LCP-89</taxon>
    </lineage>
</organism>
<protein>
    <submittedName>
        <fullName evidence="2">Ligand-binding protein SH3</fullName>
    </submittedName>
</protein>
<feature type="transmembrane region" description="Helical" evidence="1">
    <location>
        <begin position="102"/>
        <end position="128"/>
    </location>
</feature>
<proteinExistence type="predicted"/>
<evidence type="ECO:0000313" key="3">
    <source>
        <dbReference type="Proteomes" id="UP000319619"/>
    </source>
</evidence>
<reference evidence="2 3" key="1">
    <citation type="submission" date="2017-06" db="EMBL/GenBank/DDBJ databases">
        <title>Novel microbial phyla capable of carbon fixation and sulfur reduction in deep-sea sediments.</title>
        <authorList>
            <person name="Huang J."/>
            <person name="Baker B."/>
            <person name="Wang Y."/>
        </authorList>
    </citation>
    <scope>NUCLEOTIDE SEQUENCE [LARGE SCALE GENOMIC DNA]</scope>
    <source>
        <strain evidence="2">B3_LCP</strain>
    </source>
</reference>
<dbReference type="EMBL" id="NJBN01000002">
    <property type="protein sequence ID" value="TKJ41849.1"/>
    <property type="molecule type" value="Genomic_DNA"/>
</dbReference>
<keyword evidence="1" id="KW-0812">Transmembrane</keyword>
<dbReference type="Proteomes" id="UP000319619">
    <property type="component" value="Unassembled WGS sequence"/>
</dbReference>
<evidence type="ECO:0000256" key="1">
    <source>
        <dbReference type="SAM" id="Phobius"/>
    </source>
</evidence>
<evidence type="ECO:0000313" key="2">
    <source>
        <dbReference type="EMBL" id="TKJ41849.1"/>
    </source>
</evidence>
<dbReference type="AlphaFoldDB" id="A0A532V3X1"/>
<accession>A0A532V3X1</accession>
<keyword evidence="1" id="KW-0472">Membrane</keyword>
<feature type="transmembrane region" description="Helical" evidence="1">
    <location>
        <begin position="134"/>
        <end position="155"/>
    </location>
</feature>
<keyword evidence="1" id="KW-1133">Transmembrane helix</keyword>